<evidence type="ECO:0000313" key="4">
    <source>
        <dbReference type="Proteomes" id="UP001152321"/>
    </source>
</evidence>
<feature type="chain" id="PRO_5046980766" evidence="2">
    <location>
        <begin position="25"/>
        <end position="468"/>
    </location>
</feature>
<keyword evidence="2" id="KW-0732">Signal</keyword>
<dbReference type="NCBIfam" id="NF041770">
    <property type="entry name" value="CFI_box_CTERM"/>
    <property type="match status" value="1"/>
</dbReference>
<name>A0ABT6DLW1_9BACT</name>
<reference evidence="3" key="1">
    <citation type="submission" date="2022-08" db="EMBL/GenBank/DDBJ databases">
        <title>Novel Bdellovibrio Species Isolated from Svalbard: Designation Bdellovibrio svalbardensis.</title>
        <authorList>
            <person name="Mitchell R.J."/>
            <person name="Choi S.Y."/>
        </authorList>
    </citation>
    <scope>NUCLEOTIDE SEQUENCE</scope>
    <source>
        <strain evidence="3">PAP01</strain>
    </source>
</reference>
<proteinExistence type="predicted"/>
<feature type="transmembrane region" description="Helical" evidence="1">
    <location>
        <begin position="435"/>
        <end position="455"/>
    </location>
</feature>
<keyword evidence="1" id="KW-1133">Transmembrane helix</keyword>
<evidence type="ECO:0000313" key="3">
    <source>
        <dbReference type="EMBL" id="MDG0817055.1"/>
    </source>
</evidence>
<dbReference type="Proteomes" id="UP001152321">
    <property type="component" value="Unassembled WGS sequence"/>
</dbReference>
<feature type="signal peptide" evidence="2">
    <location>
        <begin position="1"/>
        <end position="24"/>
    </location>
</feature>
<keyword evidence="4" id="KW-1185">Reference proteome</keyword>
<evidence type="ECO:0000256" key="1">
    <source>
        <dbReference type="SAM" id="Phobius"/>
    </source>
</evidence>
<comment type="caution">
    <text evidence="3">The sequence shown here is derived from an EMBL/GenBank/DDBJ whole genome shotgun (WGS) entry which is preliminary data.</text>
</comment>
<accession>A0ABT6DLW1</accession>
<dbReference type="InterPro" id="IPR049886">
    <property type="entry name" value="CFI_box_CTERM_dom"/>
</dbReference>
<dbReference type="EMBL" id="JANRMI010000003">
    <property type="protein sequence ID" value="MDG0817055.1"/>
    <property type="molecule type" value="Genomic_DNA"/>
</dbReference>
<protein>
    <submittedName>
        <fullName evidence="3">Uncharacterized protein</fullName>
    </submittedName>
</protein>
<keyword evidence="1" id="KW-0812">Transmembrane</keyword>
<sequence>MSKKKLSSSVIASLVLLFSANAFATLTYSQSSGASAIDITDTKKPIIYGGFAGTCTADTTSSTCNSCNGNLVSGTGLIPCNENNISPDTILQLVVNIDNATITNPSNTTGPTVKMGGSTGTSVGTTSWRAGATSFTVTVSWKDLCNNIPSNPTTDCSKDLNHDLYIAFENVGSGTTTTDSMLVKIVTRYAKATAADTSWNYVDCPTDPDPNTINVGFCHFTVFPGDKKIYADALAVSTSFPATPNSGSTYQSAVFFYEIQNSSDADDAATVARITNASPSVRLPVSTLGGDPLADNRIDGLTNGSRYCMVMASKDQTGLIAFYTPTATNAVAPATAVDASTLCTTPEPVVGLLDDKHCFIATAAFGSDMAPEVQSFRDFRNKYLLPFSWGQKFVKTYYKYSPKYAELIAGNETAKIVVRTALWPLLLFARMSVAFGFWISLLIMMAAFVTVFELYRRLILGRNVRGEL</sequence>
<evidence type="ECO:0000256" key="2">
    <source>
        <dbReference type="SAM" id="SignalP"/>
    </source>
</evidence>
<keyword evidence="1" id="KW-0472">Membrane</keyword>
<gene>
    <name evidence="3" type="ORF">NWE73_11805</name>
</gene>
<organism evidence="3 4">
    <name type="scientific">Bdellovibrio svalbardensis</name>
    <dbReference type="NCBI Taxonomy" id="2972972"/>
    <lineage>
        <taxon>Bacteria</taxon>
        <taxon>Pseudomonadati</taxon>
        <taxon>Bdellovibrionota</taxon>
        <taxon>Bdellovibrionia</taxon>
        <taxon>Bdellovibrionales</taxon>
        <taxon>Pseudobdellovibrionaceae</taxon>
        <taxon>Bdellovibrio</taxon>
    </lineage>
</organism>